<keyword evidence="2" id="KW-1185">Reference proteome</keyword>
<dbReference type="CDD" id="cd04301">
    <property type="entry name" value="NAT_SF"/>
    <property type="match status" value="1"/>
</dbReference>
<dbReference type="SUPFAM" id="SSF55729">
    <property type="entry name" value="Acyl-CoA N-acyltransferases (Nat)"/>
    <property type="match status" value="1"/>
</dbReference>
<name>A0A507QJY6_MONPU</name>
<reference evidence="1 2" key="1">
    <citation type="submission" date="2019-06" db="EMBL/GenBank/DDBJ databases">
        <title>Wine fermentation using esterase from Monascus purpureus.</title>
        <authorList>
            <person name="Geng C."/>
            <person name="Zhang Y."/>
        </authorList>
    </citation>
    <scope>NUCLEOTIDE SEQUENCE [LARGE SCALE GENOMIC DNA]</scope>
    <source>
        <strain evidence="1">HQ1</strain>
    </source>
</reference>
<dbReference type="STRING" id="5098.A0A507QJY6"/>
<dbReference type="OrthoDB" id="2326446at2759"/>
<dbReference type="InterPro" id="IPR016181">
    <property type="entry name" value="Acyl_CoA_acyltransferase"/>
</dbReference>
<organism evidence="1 2">
    <name type="scientific">Monascus purpureus</name>
    <name type="common">Red mold</name>
    <name type="synonym">Monascus anka</name>
    <dbReference type="NCBI Taxonomy" id="5098"/>
    <lineage>
        <taxon>Eukaryota</taxon>
        <taxon>Fungi</taxon>
        <taxon>Dikarya</taxon>
        <taxon>Ascomycota</taxon>
        <taxon>Pezizomycotina</taxon>
        <taxon>Eurotiomycetes</taxon>
        <taxon>Eurotiomycetidae</taxon>
        <taxon>Eurotiales</taxon>
        <taxon>Aspergillaceae</taxon>
        <taxon>Monascus</taxon>
    </lineage>
</organism>
<protein>
    <recommendedName>
        <fullName evidence="3">N-acetyltransferase domain-containing protein</fullName>
    </recommendedName>
</protein>
<dbReference type="Gene3D" id="3.40.630.30">
    <property type="match status" value="1"/>
</dbReference>
<evidence type="ECO:0000313" key="2">
    <source>
        <dbReference type="Proteomes" id="UP000319663"/>
    </source>
</evidence>
<evidence type="ECO:0008006" key="3">
    <source>
        <dbReference type="Google" id="ProtNLM"/>
    </source>
</evidence>
<proteinExistence type="predicted"/>
<gene>
    <name evidence="1" type="ORF">MPDQ_002675</name>
</gene>
<sequence>MTVLSPVPVACSLEPINLHNASEYKELKCQRTVCAWNFDDDALRGFRENQDKGRKAFFWITITSSAKQTRKSDKNEPTTSPAIPVRAGHISLDSCSTFNDPDVAVADKSILTIQTFFILPEYRALGLGRTAMDQVEAMATREPYGSPRCRYLTLNTLSKRYIYDEGPEWKGIWERIGVSMPVFSNQVWYERRGYVVWKEEPRYPNTVDGADILLVAAFMRKKVSS</sequence>
<dbReference type="EMBL" id="VIFY01000186">
    <property type="protein sequence ID" value="TQB68839.1"/>
    <property type="molecule type" value="Genomic_DNA"/>
</dbReference>
<comment type="caution">
    <text evidence="1">The sequence shown here is derived from an EMBL/GenBank/DDBJ whole genome shotgun (WGS) entry which is preliminary data.</text>
</comment>
<accession>A0A507QJY6</accession>
<dbReference type="Proteomes" id="UP000319663">
    <property type="component" value="Unassembled WGS sequence"/>
</dbReference>
<dbReference type="AlphaFoldDB" id="A0A507QJY6"/>
<evidence type="ECO:0000313" key="1">
    <source>
        <dbReference type="EMBL" id="TQB68839.1"/>
    </source>
</evidence>